<keyword evidence="2" id="KW-0378">Hydrolase</keyword>
<dbReference type="GO" id="GO:0016829">
    <property type="term" value="F:lyase activity"/>
    <property type="evidence" value="ECO:0007669"/>
    <property type="project" value="UniProtKB-KW"/>
</dbReference>
<dbReference type="GO" id="GO:0030429">
    <property type="term" value="F:kynureninase activity"/>
    <property type="evidence" value="ECO:0007669"/>
    <property type="project" value="InterPro"/>
</dbReference>
<gene>
    <name evidence="5" type="ORF">SAMN06297382_0473</name>
</gene>
<dbReference type="Pfam" id="PF00266">
    <property type="entry name" value="Aminotran_5"/>
    <property type="match status" value="1"/>
</dbReference>
<keyword evidence="1" id="KW-0662">Pyridine nucleotide biosynthesis</keyword>
<dbReference type="SUPFAM" id="SSF53383">
    <property type="entry name" value="PLP-dependent transferases"/>
    <property type="match status" value="1"/>
</dbReference>
<proteinExistence type="predicted"/>
<dbReference type="Gene3D" id="3.40.640.10">
    <property type="entry name" value="Type I PLP-dependent aspartate aminotransferase-like (Major domain)"/>
    <property type="match status" value="1"/>
</dbReference>
<dbReference type="PANTHER" id="PTHR14084">
    <property type="entry name" value="KYNURENINASE"/>
    <property type="match status" value="1"/>
</dbReference>
<name>A0A239PJJ9_9PROT</name>
<dbReference type="InterPro" id="IPR010111">
    <property type="entry name" value="Kynureninase"/>
</dbReference>
<evidence type="ECO:0000313" key="5">
    <source>
        <dbReference type="EMBL" id="SNT67978.1"/>
    </source>
</evidence>
<dbReference type="InterPro" id="IPR015424">
    <property type="entry name" value="PyrdxlP-dep_Trfase"/>
</dbReference>
<reference evidence="5 6" key="1">
    <citation type="submission" date="2017-07" db="EMBL/GenBank/DDBJ databases">
        <authorList>
            <person name="Sun Z.S."/>
            <person name="Albrecht U."/>
            <person name="Echele G."/>
            <person name="Lee C.C."/>
        </authorList>
    </citation>
    <scope>NUCLEOTIDE SEQUENCE [LARGE SCALE GENOMIC DNA]</scope>
    <source>
        <strain evidence="5 6">CGMCC 1.12710</strain>
    </source>
</reference>
<evidence type="ECO:0000256" key="2">
    <source>
        <dbReference type="ARBA" id="ARBA00022801"/>
    </source>
</evidence>
<dbReference type="GO" id="GO:0009435">
    <property type="term" value="P:NAD+ biosynthetic process"/>
    <property type="evidence" value="ECO:0007669"/>
    <property type="project" value="InterPro"/>
</dbReference>
<keyword evidence="6" id="KW-1185">Reference proteome</keyword>
<dbReference type="GO" id="GO:0030170">
    <property type="term" value="F:pyridoxal phosphate binding"/>
    <property type="evidence" value="ECO:0007669"/>
    <property type="project" value="InterPro"/>
</dbReference>
<evidence type="ECO:0000256" key="3">
    <source>
        <dbReference type="ARBA" id="ARBA00022898"/>
    </source>
</evidence>
<organism evidence="5 6">
    <name type="scientific">Amphiplicatus metriothermophilus</name>
    <dbReference type="NCBI Taxonomy" id="1519374"/>
    <lineage>
        <taxon>Bacteria</taxon>
        <taxon>Pseudomonadati</taxon>
        <taxon>Pseudomonadota</taxon>
        <taxon>Alphaproteobacteria</taxon>
        <taxon>Parvularculales</taxon>
        <taxon>Parvularculaceae</taxon>
        <taxon>Amphiplicatus</taxon>
    </lineage>
</organism>
<dbReference type="RefSeq" id="WP_143265920.1">
    <property type="nucleotide sequence ID" value="NZ_FZQA01000001.1"/>
</dbReference>
<dbReference type="InterPro" id="IPR015422">
    <property type="entry name" value="PyrdxlP-dep_Trfase_small"/>
</dbReference>
<keyword evidence="5" id="KW-0456">Lyase</keyword>
<dbReference type="InterPro" id="IPR015421">
    <property type="entry name" value="PyrdxlP-dep_Trfase_major"/>
</dbReference>
<dbReference type="EMBL" id="FZQA01000001">
    <property type="protein sequence ID" value="SNT67978.1"/>
    <property type="molecule type" value="Genomic_DNA"/>
</dbReference>
<accession>A0A239PJJ9</accession>
<dbReference type="GO" id="GO:0005737">
    <property type="term" value="C:cytoplasm"/>
    <property type="evidence" value="ECO:0007669"/>
    <property type="project" value="InterPro"/>
</dbReference>
<dbReference type="InterPro" id="IPR000192">
    <property type="entry name" value="Aminotrans_V_dom"/>
</dbReference>
<keyword evidence="3" id="KW-0663">Pyridoxal phosphate</keyword>
<dbReference type="Proteomes" id="UP000198346">
    <property type="component" value="Unassembled WGS sequence"/>
</dbReference>
<evidence type="ECO:0000259" key="4">
    <source>
        <dbReference type="Pfam" id="PF00266"/>
    </source>
</evidence>
<evidence type="ECO:0000313" key="6">
    <source>
        <dbReference type="Proteomes" id="UP000198346"/>
    </source>
</evidence>
<dbReference type="PANTHER" id="PTHR14084:SF0">
    <property type="entry name" value="KYNURENINASE"/>
    <property type="match status" value="1"/>
</dbReference>
<dbReference type="AlphaFoldDB" id="A0A239PJJ9"/>
<evidence type="ECO:0000256" key="1">
    <source>
        <dbReference type="ARBA" id="ARBA00022642"/>
    </source>
</evidence>
<dbReference type="Gene3D" id="3.90.1150.10">
    <property type="entry name" value="Aspartate Aminotransferase, domain 1"/>
    <property type="match status" value="1"/>
</dbReference>
<sequence>MRADAFHRPAGRYFLSHSVGLRPLRTDAAVEAAFAGPWRRGDGRAWDAWLAAIDRFRAALAPLIGARADDICPQTNVSSALSKILFALPERARRRKIVLTEDDFPTVGFVLAQARRLGYELVFLPGGPRLADVDAWAPAFHDDVQLVVVMHVFSNSAVRAPVAEIAARARRRGVFCVFDIAQSAGAIPVDLAAWGADFAVGTSVKYLCGGPGAAFLWTEKETAARCTPLDVGWFSHAEPFAFDIRNFRYAEGARRFWGGTPSIAPFAAAAAGAETLAETGIEAAFAHNQALLDRLLAALPEEAALSHARAGERGGHVVIGARDVEAASTALDAAGFAHDRRMGGLRFSAHLYNTADDVDALADALRPHL</sequence>
<dbReference type="GO" id="GO:0043420">
    <property type="term" value="P:anthranilate metabolic process"/>
    <property type="evidence" value="ECO:0007669"/>
    <property type="project" value="TreeGrafter"/>
</dbReference>
<dbReference type="GO" id="GO:0019441">
    <property type="term" value="P:L-tryptophan catabolic process to kynurenine"/>
    <property type="evidence" value="ECO:0007669"/>
    <property type="project" value="TreeGrafter"/>
</dbReference>
<dbReference type="OrthoDB" id="9812626at2"/>
<protein>
    <submittedName>
        <fullName evidence="5">Selenocysteine lyase/Cysteine desulfurase</fullName>
    </submittedName>
</protein>
<feature type="domain" description="Aminotransferase class V" evidence="4">
    <location>
        <begin position="51"/>
        <end position="361"/>
    </location>
</feature>